<gene>
    <name evidence="1" type="ORF">QFZ26_002548</name>
</gene>
<accession>A0ABU0RA94</accession>
<dbReference type="EMBL" id="JAUSYY010000001">
    <property type="protein sequence ID" value="MDQ0894993.1"/>
    <property type="molecule type" value="Genomic_DNA"/>
</dbReference>
<organism evidence="1 2">
    <name type="scientific">Agromyces ramosus</name>
    <dbReference type="NCBI Taxonomy" id="33879"/>
    <lineage>
        <taxon>Bacteria</taxon>
        <taxon>Bacillati</taxon>
        <taxon>Actinomycetota</taxon>
        <taxon>Actinomycetes</taxon>
        <taxon>Micrococcales</taxon>
        <taxon>Microbacteriaceae</taxon>
        <taxon>Agromyces</taxon>
    </lineage>
</organism>
<evidence type="ECO:0000313" key="1">
    <source>
        <dbReference type="EMBL" id="MDQ0894993.1"/>
    </source>
</evidence>
<evidence type="ECO:0008006" key="3">
    <source>
        <dbReference type="Google" id="ProtNLM"/>
    </source>
</evidence>
<name>A0ABU0RA94_9MICO</name>
<reference evidence="1 2" key="1">
    <citation type="submission" date="2023-07" db="EMBL/GenBank/DDBJ databases">
        <title>Comparative genomics of wheat-associated soil bacteria to identify genetic determinants of phenazine resistance.</title>
        <authorList>
            <person name="Mouncey N."/>
        </authorList>
    </citation>
    <scope>NUCLEOTIDE SEQUENCE [LARGE SCALE GENOMIC DNA]</scope>
    <source>
        <strain evidence="1 2">V3I3</strain>
    </source>
</reference>
<proteinExistence type="predicted"/>
<keyword evidence="2" id="KW-1185">Reference proteome</keyword>
<evidence type="ECO:0000313" key="2">
    <source>
        <dbReference type="Proteomes" id="UP001239083"/>
    </source>
</evidence>
<sequence>MFLDALGSGELLSDEYHEIQLAPTTVGIGSNKPEQYWVMGALMLDGWAFLNPGIPGYYGAGGTLPDEGWTMVVYTTPSPATDPSVSTATGIFRQFTSIVSPEHSLEH</sequence>
<protein>
    <recommendedName>
        <fullName evidence="3">Beta-lactamase</fullName>
    </recommendedName>
</protein>
<comment type="caution">
    <text evidence="1">The sequence shown here is derived from an EMBL/GenBank/DDBJ whole genome shotgun (WGS) entry which is preliminary data.</text>
</comment>
<dbReference type="RefSeq" id="WP_307045163.1">
    <property type="nucleotide sequence ID" value="NZ_JAUSYY010000001.1"/>
</dbReference>
<dbReference type="Proteomes" id="UP001239083">
    <property type="component" value="Unassembled WGS sequence"/>
</dbReference>